<protein>
    <recommendedName>
        <fullName evidence="15">Secretory phospholipase A2 receptor</fullName>
    </recommendedName>
    <alternativeName>
        <fullName evidence="17">180 kDa secretory phospholipase A2 receptor</fullName>
    </alternativeName>
    <alternativeName>
        <fullName evidence="16">M-type receptor</fullName>
    </alternativeName>
</protein>
<evidence type="ECO:0000256" key="17">
    <source>
        <dbReference type="ARBA" id="ARBA00044310"/>
    </source>
</evidence>
<dbReference type="Ensembl" id="ENSSHAT00000033385.1">
    <property type="protein sequence ID" value="ENSSHAP00000028860.1"/>
    <property type="gene ID" value="ENSSHAG00000009638.2"/>
</dbReference>
<dbReference type="FunFam" id="2.80.10.50:FF:000039">
    <property type="entry name" value="Secretory phospholipase A2 receptor"/>
    <property type="match status" value="1"/>
</dbReference>
<evidence type="ECO:0000256" key="10">
    <source>
        <dbReference type="ARBA" id="ARBA00022989"/>
    </source>
</evidence>
<dbReference type="InterPro" id="IPR050111">
    <property type="entry name" value="C-type_lectin/snaclec_domain"/>
</dbReference>
<dbReference type="InterPro" id="IPR018378">
    <property type="entry name" value="C-type_lectin_CS"/>
</dbReference>
<keyword evidence="11 20" id="KW-0472">Membrane</keyword>
<dbReference type="SMART" id="SM00034">
    <property type="entry name" value="CLECT"/>
    <property type="match status" value="8"/>
</dbReference>
<evidence type="ECO:0000256" key="1">
    <source>
        <dbReference type="ARBA" id="ARBA00004251"/>
    </source>
</evidence>
<dbReference type="SMART" id="SM00059">
    <property type="entry name" value="FN2"/>
    <property type="match status" value="1"/>
</dbReference>
<dbReference type="FunCoup" id="A0A7N4NUX9">
    <property type="interactions" value="163"/>
</dbReference>
<dbReference type="FunFam" id="3.10.100.10:FF:000042">
    <property type="entry name" value="secretory phospholipase A2 receptor"/>
    <property type="match status" value="1"/>
</dbReference>
<dbReference type="PANTHER" id="PTHR22803">
    <property type="entry name" value="MANNOSE, PHOSPHOLIPASE, LECTIN RECEPTOR RELATED"/>
    <property type="match status" value="1"/>
</dbReference>
<dbReference type="PRINTS" id="PR00013">
    <property type="entry name" value="FNTYPEII"/>
</dbReference>
<dbReference type="GO" id="GO:0005886">
    <property type="term" value="C:plasma membrane"/>
    <property type="evidence" value="ECO:0007669"/>
    <property type="project" value="UniProtKB-SubCell"/>
</dbReference>
<accession>A0A7N4NUX9</accession>
<dbReference type="GeneID" id="100913499"/>
<feature type="domain" description="C-type lectin" evidence="22">
    <location>
        <begin position="685"/>
        <end position="805"/>
    </location>
</feature>
<feature type="transmembrane region" description="Helical" evidence="20">
    <location>
        <begin position="1439"/>
        <end position="1462"/>
    </location>
</feature>
<dbReference type="Gene3D" id="2.10.10.10">
    <property type="entry name" value="Fibronectin, type II, collagen-binding"/>
    <property type="match status" value="1"/>
</dbReference>
<dbReference type="GO" id="GO:0043235">
    <property type="term" value="C:receptor complex"/>
    <property type="evidence" value="ECO:0007669"/>
    <property type="project" value="Ensembl"/>
</dbReference>
<feature type="domain" description="C-type lectin" evidence="22">
    <location>
        <begin position="530"/>
        <end position="644"/>
    </location>
</feature>
<feature type="domain" description="C-type lectin" evidence="22">
    <location>
        <begin position="1300"/>
        <end position="1421"/>
    </location>
</feature>
<keyword evidence="9" id="KW-0677">Repeat</keyword>
<dbReference type="GO" id="GO:0090238">
    <property type="term" value="P:positive regulation of arachidonate secretion"/>
    <property type="evidence" value="ECO:0007669"/>
    <property type="project" value="Ensembl"/>
</dbReference>
<dbReference type="GO" id="GO:0006898">
    <property type="term" value="P:receptor-mediated endocytosis"/>
    <property type="evidence" value="ECO:0007669"/>
    <property type="project" value="Ensembl"/>
</dbReference>
<dbReference type="KEGG" id="shr:100913499"/>
<evidence type="ECO:0000256" key="16">
    <source>
        <dbReference type="ARBA" id="ARBA00044268"/>
    </source>
</evidence>
<sequence length="1502" mass="174156">MWGERSHPWLALPPLLSVLLLMLQGQGYICLDDSLTLTEERISQLLGKGIFIIQNEDLMTCIQASKFGLVLENCKQPTTSMLWKWVSKRHLYNINTNTCLGLNLSAPEQPLGLFECDSTHFSMWWRCYRKAVIGPYQHMLEVKNRKLVVTTRQSSQKWIQYMSGGDNVCEHPFQELYTVKGNSHGMPCVFPFQYNGQWHYECIREGREDGQPWCATTSRYEKDEKWGFCPDPTSTAISCEVFWEKDPSTHICYQFNLFSILSWSEAHSSCKMQGGDLLSIMDDSEENFIRQHLSTKAVDVWIGLNQLDATAGWQWSDGTPLTYLNWSPDVKFDPFLEHHCGTFNSLMTQSWRSHECESGLPYVCKKYLNRTERKIFDTWKYYPTHCEPGWNPYNHNCYQLHKERKPWKTALHSCQSSNSELINLASLAEVEFFITLLRDENVSETWIGMSSQSIPVFFEWSNGSSVTFTNWHTQEPNIFLNSSQFCVSAQQSEGWWKVKNCEEKISFICKKTGHVLSEIKSYCHEGWERHGGFCYKIDTIRRSFEHASSGYYCPPSLVTVTNRFEQAFITSLISSVVKTEDSYFWIALQDQNVTGEYTWKTAGQKDEPVQYTNWNKYQPSYSGGCVVIRGRNPPGFWEVKDCKKFKAMSLCKQPVTIRKETEHEERWPFHPCVLGWESKPSLTSCYKVFHSEKVLMKRTWREAEAFCEDFGAHLASFSHIEEENFVNELLLTKFNWTEERQFWIGFNKRNPLSEGSWEWSDGTPVIASFLENTYLGEDARNCAVYLANKTLLPLMCGSKREWICKIPRGVKPKIPNWYKHDEPWLFHQGTEYLFHSDPSEWMSFEFVCGWLRSDILTIHSALEQEFIHSRIKMLSKNNKNWWIGLREERPNDGFHWRDGSPLIYQNWDNKGERSVNNQSQRCGFISSKTGLWSNEDCSVPMSSICKRKKIWVIEKERDVPKQYGLCPKGWLYFDYKHFREPTKLFNGTKHSNGNPLQKQLDQHSPRRKSVKCFLVETPKDPKHQRTWKSAQNFCAEENGTLASIQNEVEQAFITMNLFGQKVNVWIGLQSDDYEKWLNGEPVIYSNWSPVEILNSKSHNSTNIQEQVPLCALLSSNPNFHFTGKWYLEDCGKKSFGFVCEKTQDASGHYINESNMYPIPETLEYGNKTYKIIGANMTWHAALKACMENGAELVSITDQFVQSFLTVIINRLGHAHWIGLFTSDNGLNFEWSDGTKPYFTYWEEESSSSSVGDCTFVAINGRWRRTDCETLLQGAICYVKETKQPEYPTLCRETSIPWIKFKNNCYSFSTVLNRTNFDTAQEFCRKKGANLLTIKDEAENAYLLKELFAFSSSILMVWLNAQFDNKSGTPAWFDGSPIEHSNWGIREPESNVFKADLCFALRTTDGVWQLSPCREKNGFICKMETDINNMKPGEAPNHSLIPLTVAVILVTIFGISTFFYCLYKQNGGFFRRLITWSSAPYTSTNLRLPVEESILISDLERND</sequence>
<evidence type="ECO:0000256" key="14">
    <source>
        <dbReference type="ARBA" id="ARBA00023180"/>
    </source>
</evidence>
<keyword evidence="6 20" id="KW-0812">Transmembrane</keyword>
<evidence type="ECO:0000256" key="18">
    <source>
        <dbReference type="ARBA" id="ARBA00046689"/>
    </source>
</evidence>
<feature type="domain" description="C-type lectin" evidence="22">
    <location>
        <begin position="393"/>
        <end position="510"/>
    </location>
</feature>
<dbReference type="FunFam" id="3.10.100.10:FF:000039">
    <property type="entry name" value="Secretory phospholipase A2 receptor"/>
    <property type="match status" value="1"/>
</dbReference>
<keyword evidence="3" id="KW-1003">Cell membrane</keyword>
<feature type="disulfide bond" evidence="19">
    <location>
        <begin position="202"/>
        <end position="229"/>
    </location>
</feature>
<dbReference type="InterPro" id="IPR036943">
    <property type="entry name" value="FN_type2_sf"/>
</dbReference>
<evidence type="ECO:0000256" key="12">
    <source>
        <dbReference type="ARBA" id="ARBA00023157"/>
    </source>
</evidence>
<gene>
    <name evidence="24" type="primary">PLA2R1</name>
</gene>
<dbReference type="SUPFAM" id="SSF57440">
    <property type="entry name" value="Kringle-like"/>
    <property type="match status" value="1"/>
</dbReference>
<keyword evidence="10 20" id="KW-1133">Transmembrane helix</keyword>
<evidence type="ECO:0000256" key="9">
    <source>
        <dbReference type="ARBA" id="ARBA00022737"/>
    </source>
</evidence>
<feature type="domain" description="C-type lectin" evidence="22">
    <location>
        <begin position="1164"/>
        <end position="1268"/>
    </location>
</feature>
<dbReference type="PROSITE" id="PS50041">
    <property type="entry name" value="C_TYPE_LECTIN_2"/>
    <property type="match status" value="8"/>
</dbReference>
<feature type="domain" description="C-type lectin" evidence="22">
    <location>
        <begin position="827"/>
        <end position="946"/>
    </location>
</feature>
<evidence type="ECO:0000256" key="13">
    <source>
        <dbReference type="ARBA" id="ARBA00023170"/>
    </source>
</evidence>
<dbReference type="OrthoDB" id="5858677at2759"/>
<dbReference type="InterPro" id="IPR013806">
    <property type="entry name" value="Kringle-like"/>
</dbReference>
<dbReference type="FunFam" id="3.10.100.10:FF:000034">
    <property type="entry name" value="secretory phospholipase A2 receptor"/>
    <property type="match status" value="1"/>
</dbReference>
<evidence type="ECO:0000256" key="15">
    <source>
        <dbReference type="ARBA" id="ARBA00044135"/>
    </source>
</evidence>
<dbReference type="CTD" id="22925"/>
<keyword evidence="4" id="KW-0964">Secreted</keyword>
<dbReference type="FunFam" id="3.10.100.10:FF:000032">
    <property type="entry name" value="Secretory phospholipase A2 receptor"/>
    <property type="match status" value="1"/>
</dbReference>
<dbReference type="GO" id="GO:0001819">
    <property type="term" value="P:positive regulation of cytokine production"/>
    <property type="evidence" value="ECO:0007669"/>
    <property type="project" value="Ensembl"/>
</dbReference>
<evidence type="ECO:0000256" key="19">
    <source>
        <dbReference type="PROSITE-ProRule" id="PRU00479"/>
    </source>
</evidence>
<evidence type="ECO:0000256" key="3">
    <source>
        <dbReference type="ARBA" id="ARBA00022475"/>
    </source>
</evidence>
<dbReference type="GeneTree" id="ENSGT01050000244842"/>
<dbReference type="FunFam" id="3.10.100.10:FF:000038">
    <property type="entry name" value="Secretory phospholipase A2 receptor"/>
    <property type="match status" value="1"/>
</dbReference>
<dbReference type="GO" id="GO:0043274">
    <property type="term" value="F:phospholipase binding"/>
    <property type="evidence" value="ECO:0007669"/>
    <property type="project" value="Ensembl"/>
</dbReference>
<dbReference type="GO" id="GO:0009986">
    <property type="term" value="C:cell surface"/>
    <property type="evidence" value="ECO:0007669"/>
    <property type="project" value="Ensembl"/>
</dbReference>
<feature type="disulfide bond" evidence="19">
    <location>
        <begin position="188"/>
        <end position="214"/>
    </location>
</feature>
<dbReference type="GO" id="GO:0090399">
    <property type="term" value="P:replicative senescence"/>
    <property type="evidence" value="ECO:0007669"/>
    <property type="project" value="Ensembl"/>
</dbReference>
<dbReference type="Gene3D" id="3.10.100.10">
    <property type="entry name" value="Mannose-Binding Protein A, subunit A"/>
    <property type="match status" value="8"/>
</dbReference>
<evidence type="ECO:0000256" key="6">
    <source>
        <dbReference type="ARBA" id="ARBA00022692"/>
    </source>
</evidence>
<feature type="domain" description="C-type lectin" evidence="22">
    <location>
        <begin position="1008"/>
        <end position="1133"/>
    </location>
</feature>
<evidence type="ECO:0000256" key="21">
    <source>
        <dbReference type="SAM" id="SignalP"/>
    </source>
</evidence>
<dbReference type="PROSITE" id="PS00615">
    <property type="entry name" value="C_TYPE_LECTIN_1"/>
    <property type="match status" value="2"/>
</dbReference>
<keyword evidence="8" id="KW-0430">Lectin</keyword>
<dbReference type="PROSITE" id="PS50231">
    <property type="entry name" value="RICIN_B_LECTIN"/>
    <property type="match status" value="1"/>
</dbReference>
<reference evidence="24" key="2">
    <citation type="submission" date="2025-08" db="UniProtKB">
        <authorList>
            <consortium name="Ensembl"/>
        </authorList>
    </citation>
    <scope>IDENTIFICATION</scope>
</reference>
<organism evidence="24 25">
    <name type="scientific">Sarcophilus harrisii</name>
    <name type="common">Tasmanian devil</name>
    <name type="synonym">Sarcophilus laniarius</name>
    <dbReference type="NCBI Taxonomy" id="9305"/>
    <lineage>
        <taxon>Eukaryota</taxon>
        <taxon>Metazoa</taxon>
        <taxon>Chordata</taxon>
        <taxon>Craniata</taxon>
        <taxon>Vertebrata</taxon>
        <taxon>Euteleostomi</taxon>
        <taxon>Mammalia</taxon>
        <taxon>Metatheria</taxon>
        <taxon>Dasyuromorphia</taxon>
        <taxon>Dasyuridae</taxon>
        <taxon>Sarcophilus</taxon>
    </lineage>
</organism>
<dbReference type="CDD" id="cd00037">
    <property type="entry name" value="CLECT"/>
    <property type="match status" value="8"/>
</dbReference>
<dbReference type="GO" id="GO:0030246">
    <property type="term" value="F:carbohydrate binding"/>
    <property type="evidence" value="ECO:0007669"/>
    <property type="project" value="UniProtKB-KW"/>
</dbReference>
<evidence type="ECO:0000256" key="11">
    <source>
        <dbReference type="ARBA" id="ARBA00023136"/>
    </source>
</evidence>
<keyword evidence="25" id="KW-1185">Reference proteome</keyword>
<evidence type="ECO:0000256" key="2">
    <source>
        <dbReference type="ARBA" id="ARBA00004613"/>
    </source>
</evidence>
<dbReference type="GO" id="GO:0072593">
    <property type="term" value="P:reactive oxygen species metabolic process"/>
    <property type="evidence" value="ECO:0007669"/>
    <property type="project" value="Ensembl"/>
</dbReference>
<dbReference type="Pfam" id="PF24562">
    <property type="entry name" value="CysR_MRC2_N"/>
    <property type="match status" value="1"/>
</dbReference>
<dbReference type="InParanoid" id="A0A7N4NUX9"/>
<comment type="subcellular location">
    <subcellularLocation>
        <location evidence="1">Cell membrane</location>
        <topology evidence="1">Single-pass type I membrane protein</topology>
    </subcellularLocation>
    <subcellularLocation>
        <location evidence="2">Secreted</location>
    </subcellularLocation>
</comment>
<dbReference type="CDD" id="cd00062">
    <property type="entry name" value="FN2"/>
    <property type="match status" value="1"/>
</dbReference>
<evidence type="ECO:0000256" key="20">
    <source>
        <dbReference type="SAM" id="Phobius"/>
    </source>
</evidence>
<dbReference type="InterPro" id="IPR016187">
    <property type="entry name" value="CTDL_fold"/>
</dbReference>
<evidence type="ECO:0000256" key="4">
    <source>
        <dbReference type="ARBA" id="ARBA00022525"/>
    </source>
</evidence>
<dbReference type="GO" id="GO:0043517">
    <property type="term" value="P:positive regulation of DNA damage response, signal transduction by p53 class mediator"/>
    <property type="evidence" value="ECO:0007669"/>
    <property type="project" value="Ensembl"/>
</dbReference>
<dbReference type="InterPro" id="IPR035992">
    <property type="entry name" value="Ricin_B-like_lectins"/>
</dbReference>
<dbReference type="FunFam" id="3.10.100.10:FF:000050">
    <property type="entry name" value="Secretory phospholipase A2 receptor"/>
    <property type="match status" value="1"/>
</dbReference>
<dbReference type="SMART" id="SM00458">
    <property type="entry name" value="RICIN"/>
    <property type="match status" value="1"/>
</dbReference>
<dbReference type="GO" id="GO:1904635">
    <property type="term" value="P:positive regulation of podocyte apoptotic process"/>
    <property type="evidence" value="ECO:0007669"/>
    <property type="project" value="Ensembl"/>
</dbReference>
<evidence type="ECO:0000256" key="7">
    <source>
        <dbReference type="ARBA" id="ARBA00022729"/>
    </source>
</evidence>
<dbReference type="FunFam" id="2.10.10.10:FF:000001">
    <property type="entry name" value="Fibronectin 1a isoform 1"/>
    <property type="match status" value="1"/>
</dbReference>
<feature type="signal peptide" evidence="21">
    <location>
        <begin position="1"/>
        <end position="27"/>
    </location>
</feature>
<dbReference type="GO" id="GO:0090403">
    <property type="term" value="P:oxidative stress-induced premature senescence"/>
    <property type="evidence" value="ECO:0007669"/>
    <property type="project" value="Ensembl"/>
</dbReference>
<evidence type="ECO:0000256" key="8">
    <source>
        <dbReference type="ARBA" id="ARBA00022734"/>
    </source>
</evidence>
<dbReference type="PROSITE" id="PS00023">
    <property type="entry name" value="FN2_1"/>
    <property type="match status" value="1"/>
</dbReference>
<evidence type="ECO:0000313" key="25">
    <source>
        <dbReference type="Proteomes" id="UP000007648"/>
    </source>
</evidence>
<dbReference type="SUPFAM" id="SSF56436">
    <property type="entry name" value="C-type lectin-like"/>
    <property type="match status" value="8"/>
</dbReference>
<dbReference type="InterPro" id="IPR000562">
    <property type="entry name" value="FN_type2_dom"/>
</dbReference>
<dbReference type="Proteomes" id="UP000007648">
    <property type="component" value="Unassembled WGS sequence"/>
</dbReference>
<keyword evidence="5" id="KW-0254">Endocytosis</keyword>
<dbReference type="PROSITE" id="PS51092">
    <property type="entry name" value="FN2_2"/>
    <property type="match status" value="1"/>
</dbReference>
<dbReference type="SUPFAM" id="SSF50370">
    <property type="entry name" value="Ricin B-like lectins"/>
    <property type="match status" value="1"/>
</dbReference>
<dbReference type="Gene3D" id="2.80.10.50">
    <property type="match status" value="1"/>
</dbReference>
<feature type="domain" description="Fibronectin type-II" evidence="23">
    <location>
        <begin position="183"/>
        <end position="231"/>
    </location>
</feature>
<feature type="chain" id="PRO_5029692448" description="Secretory phospholipase A2 receptor" evidence="21">
    <location>
        <begin position="28"/>
        <end position="1502"/>
    </location>
</feature>
<keyword evidence="7 21" id="KW-0732">Signal</keyword>
<proteinExistence type="predicted"/>
<evidence type="ECO:0000259" key="22">
    <source>
        <dbReference type="PROSITE" id="PS50041"/>
    </source>
</evidence>
<feature type="domain" description="C-type lectin" evidence="22">
    <location>
        <begin position="252"/>
        <end position="365"/>
    </location>
</feature>
<comment type="subunit">
    <text evidence="18">Interacts with sPLA2-IB/PLA2G1B; this interaction mediates intracellular signaling as well as clearance of extracellular sPLA2-IB/PLA2G1B via endocytotic pathway. Interacts with sPLA2-X/PLA2G10; this interaction mediates sPLA2-X/PLA2G10 clearance and inactivation.</text>
</comment>
<name>A0A7N4NUX9_SARHA</name>
<dbReference type="Pfam" id="PF00059">
    <property type="entry name" value="Lectin_C"/>
    <property type="match status" value="8"/>
</dbReference>
<dbReference type="GO" id="GO:0005576">
    <property type="term" value="C:extracellular region"/>
    <property type="evidence" value="ECO:0007669"/>
    <property type="project" value="UniProtKB-SubCell"/>
</dbReference>
<evidence type="ECO:0000259" key="23">
    <source>
        <dbReference type="PROSITE" id="PS51092"/>
    </source>
</evidence>
<dbReference type="RefSeq" id="XP_023355006.1">
    <property type="nucleotide sequence ID" value="XM_023499238.2"/>
</dbReference>
<keyword evidence="12 19" id="KW-1015">Disulfide bond</keyword>
<dbReference type="InterPro" id="IPR016186">
    <property type="entry name" value="C-type_lectin-like/link_sf"/>
</dbReference>
<evidence type="ECO:0000313" key="24">
    <source>
        <dbReference type="Ensembl" id="ENSSHAP00000028860.1"/>
    </source>
</evidence>
<evidence type="ECO:0000256" key="5">
    <source>
        <dbReference type="ARBA" id="ARBA00022583"/>
    </source>
</evidence>
<dbReference type="Pfam" id="PF00040">
    <property type="entry name" value="fn2"/>
    <property type="match status" value="1"/>
</dbReference>
<dbReference type="InterPro" id="IPR000772">
    <property type="entry name" value="Ricin_B_lectin"/>
</dbReference>
<keyword evidence="14" id="KW-0325">Glycoprotein</keyword>
<keyword evidence="13" id="KW-0675">Receptor</keyword>
<reference evidence="24 25" key="1">
    <citation type="journal article" date="2011" name="Proc. Natl. Acad. Sci. U.S.A.">
        <title>Genetic diversity and population structure of the endangered marsupial Sarcophilus harrisii (Tasmanian devil).</title>
        <authorList>
            <person name="Miller W."/>
            <person name="Hayes V.M."/>
            <person name="Ratan A."/>
            <person name="Petersen D.C."/>
            <person name="Wittekindt N.E."/>
            <person name="Miller J."/>
            <person name="Walenz B."/>
            <person name="Knight J."/>
            <person name="Qi J."/>
            <person name="Zhao F."/>
            <person name="Wang Q."/>
            <person name="Bedoya-Reina O.C."/>
            <person name="Katiyar N."/>
            <person name="Tomsho L.P."/>
            <person name="Kasson L.M."/>
            <person name="Hardie R.A."/>
            <person name="Woodbridge P."/>
            <person name="Tindall E.A."/>
            <person name="Bertelsen M.F."/>
            <person name="Dixon D."/>
            <person name="Pyecroft S."/>
            <person name="Helgen K.M."/>
            <person name="Lesk A.M."/>
            <person name="Pringle T.H."/>
            <person name="Patterson N."/>
            <person name="Zhang Y."/>
            <person name="Kreiss A."/>
            <person name="Woods G.M."/>
            <person name="Jones M.E."/>
            <person name="Schuster S.C."/>
        </authorList>
    </citation>
    <scope>NUCLEOTIDE SEQUENCE [LARGE SCALE GENOMIC DNA]</scope>
</reference>
<reference evidence="24" key="3">
    <citation type="submission" date="2025-09" db="UniProtKB">
        <authorList>
            <consortium name="Ensembl"/>
        </authorList>
    </citation>
    <scope>IDENTIFICATION</scope>
</reference>
<dbReference type="InterPro" id="IPR001304">
    <property type="entry name" value="C-type_lectin-like"/>
</dbReference>